<evidence type="ECO:0000259" key="7">
    <source>
        <dbReference type="Pfam" id="PF13861"/>
    </source>
</evidence>
<feature type="domain" description="FlgD/Vpr Ig-like" evidence="6">
    <location>
        <begin position="112"/>
        <end position="184"/>
    </location>
</feature>
<dbReference type="Gene3D" id="2.60.40.4070">
    <property type="match status" value="1"/>
</dbReference>
<gene>
    <name evidence="8" type="ORF">OQ287_02505</name>
</gene>
<reference evidence="8" key="1">
    <citation type="submission" date="2022-11" db="EMBL/GenBank/DDBJ databases">
        <title>Larsenimonas rhizosphaerae sp. nov., isolated from a tidal mudflat.</title>
        <authorList>
            <person name="Lee S.D."/>
            <person name="Kim I.S."/>
        </authorList>
    </citation>
    <scope>NUCLEOTIDE SEQUENCE</scope>
    <source>
        <strain evidence="8">GH2-1</strain>
    </source>
</reference>
<dbReference type="Proteomes" id="UP001165678">
    <property type="component" value="Unassembled WGS sequence"/>
</dbReference>
<keyword evidence="8" id="KW-0969">Cilium</keyword>
<accession>A0AA42CSZ8</accession>
<comment type="similarity">
    <text evidence="1 5">Belongs to the FlgD family.</text>
</comment>
<evidence type="ECO:0000313" key="9">
    <source>
        <dbReference type="Proteomes" id="UP001165678"/>
    </source>
</evidence>
<dbReference type="AlphaFoldDB" id="A0AA42CSZ8"/>
<dbReference type="InterPro" id="IPR025965">
    <property type="entry name" value="FlgD/Vpr_Ig-like"/>
</dbReference>
<keyword evidence="8" id="KW-0282">Flagellum</keyword>
<keyword evidence="8" id="KW-0966">Cell projection</keyword>
<dbReference type="InterPro" id="IPR005648">
    <property type="entry name" value="FlgD"/>
</dbReference>
<dbReference type="GO" id="GO:0044781">
    <property type="term" value="P:bacterial-type flagellum organization"/>
    <property type="evidence" value="ECO:0007669"/>
    <property type="project" value="UniProtKB-UniRule"/>
</dbReference>
<protein>
    <recommendedName>
        <fullName evidence="2 5">Basal-body rod modification protein FlgD</fullName>
    </recommendedName>
</protein>
<name>A0AA42CSZ8_9GAMM</name>
<dbReference type="Pfam" id="PF03963">
    <property type="entry name" value="FlgD"/>
    <property type="match status" value="1"/>
</dbReference>
<evidence type="ECO:0000256" key="5">
    <source>
        <dbReference type="RuleBase" id="RU362076"/>
    </source>
</evidence>
<comment type="caution">
    <text evidence="8">The sequence shown here is derived from an EMBL/GenBank/DDBJ whole genome shotgun (WGS) entry which is preliminary data.</text>
</comment>
<dbReference type="InterPro" id="IPR025963">
    <property type="entry name" value="FLgD_Tudor"/>
</dbReference>
<keyword evidence="9" id="KW-1185">Reference proteome</keyword>
<evidence type="ECO:0000256" key="4">
    <source>
        <dbReference type="ARBA" id="ARBA00024746"/>
    </source>
</evidence>
<feature type="domain" description="FlgD Tudor-like" evidence="7">
    <location>
        <begin position="89"/>
        <end position="222"/>
    </location>
</feature>
<evidence type="ECO:0000256" key="2">
    <source>
        <dbReference type="ARBA" id="ARBA00016013"/>
    </source>
</evidence>
<sequence length="226" mass="23419">MAISASALSAINGTANASSSSTKAVSSDAAEMKDQFLTLLITQMQNQDPLNPMENSEMTSQLAQINTVSGISELNETLAAITKQINTTQQLQATALVDKGVMVSGNDILVGEDGVITPFGISLDDPASNVTVSIRDAVGNTVRTYDMGAIDAGTQSFYWDGSMDDGGVAEAGAGYKFSIEASNSAGKVPSTALDYGFVRGVNTINGETSLDIGTRAISLGDVYQVL</sequence>
<evidence type="ECO:0000259" key="6">
    <source>
        <dbReference type="Pfam" id="PF13860"/>
    </source>
</evidence>
<evidence type="ECO:0000313" key="8">
    <source>
        <dbReference type="EMBL" id="MCX2523102.1"/>
    </source>
</evidence>
<comment type="function">
    <text evidence="4 5">Required for flagellar hook formation. May act as a scaffolding protein.</text>
</comment>
<keyword evidence="3 5" id="KW-1005">Bacterial flagellum biogenesis</keyword>
<evidence type="ECO:0000256" key="3">
    <source>
        <dbReference type="ARBA" id="ARBA00022795"/>
    </source>
</evidence>
<dbReference type="Pfam" id="PF13861">
    <property type="entry name" value="FLgD_tudor"/>
    <property type="match status" value="1"/>
</dbReference>
<dbReference type="Pfam" id="PF13860">
    <property type="entry name" value="FlgD_ig"/>
    <property type="match status" value="1"/>
</dbReference>
<proteinExistence type="inferred from homology"/>
<dbReference type="EMBL" id="JAPIVE010000001">
    <property type="protein sequence ID" value="MCX2523102.1"/>
    <property type="molecule type" value="Genomic_DNA"/>
</dbReference>
<dbReference type="Gene3D" id="2.30.30.910">
    <property type="match status" value="1"/>
</dbReference>
<evidence type="ECO:0000256" key="1">
    <source>
        <dbReference type="ARBA" id="ARBA00010577"/>
    </source>
</evidence>
<organism evidence="8 9">
    <name type="scientific">Larsenimonas rhizosphaerae</name>
    <dbReference type="NCBI Taxonomy" id="2944682"/>
    <lineage>
        <taxon>Bacteria</taxon>
        <taxon>Pseudomonadati</taxon>
        <taxon>Pseudomonadota</taxon>
        <taxon>Gammaproteobacteria</taxon>
        <taxon>Oceanospirillales</taxon>
        <taxon>Halomonadaceae</taxon>
        <taxon>Larsenimonas</taxon>
    </lineage>
</organism>
<dbReference type="RefSeq" id="WP_265895475.1">
    <property type="nucleotide sequence ID" value="NZ_JAPIVE010000001.1"/>
</dbReference>